<dbReference type="EMBL" id="FMZQ01000007">
    <property type="protein sequence ID" value="SDC83137.1"/>
    <property type="molecule type" value="Genomic_DNA"/>
</dbReference>
<name>A0A1G6PUR8_9GAMM</name>
<protein>
    <submittedName>
        <fullName evidence="1">Uncharacterized protein</fullName>
    </submittedName>
</protein>
<dbReference type="RefSeq" id="WP_017362235.1">
    <property type="nucleotide sequence ID" value="NZ_FMZQ01000007.1"/>
</dbReference>
<dbReference type="AlphaFoldDB" id="A0A1G6PUR8"/>
<dbReference type="Proteomes" id="UP000199467">
    <property type="component" value="Unassembled WGS sequence"/>
</dbReference>
<gene>
    <name evidence="1" type="ORF">SAMN05216576_10776</name>
</gene>
<keyword evidence="2" id="KW-1185">Reference proteome</keyword>
<accession>A0A1G6PUR8</accession>
<evidence type="ECO:0000313" key="1">
    <source>
        <dbReference type="EMBL" id="SDC83137.1"/>
    </source>
</evidence>
<sequence>MTAPAQQNEKMQTANTILRQLGGNRFITMTGARDIFAIETGLQLKLPSRFAKDGINYVKIELAPSDTYTVTFGKVFSSKGMPQYKEHSVEELVYADNLQAIFTSVTGLDTHL</sequence>
<reference evidence="2" key="1">
    <citation type="submission" date="2016-10" db="EMBL/GenBank/DDBJ databases">
        <authorList>
            <person name="Varghese N."/>
            <person name="Submissions S."/>
        </authorList>
    </citation>
    <scope>NUCLEOTIDE SEQUENCE [LARGE SCALE GENOMIC DNA]</scope>
    <source>
        <strain evidence="2">DSM 26382</strain>
    </source>
</reference>
<proteinExistence type="predicted"/>
<evidence type="ECO:0000313" key="2">
    <source>
        <dbReference type="Proteomes" id="UP000199467"/>
    </source>
</evidence>
<organism evidence="1 2">
    <name type="scientific">Ectopseudomonas chengduensis</name>
    <dbReference type="NCBI Taxonomy" id="489632"/>
    <lineage>
        <taxon>Bacteria</taxon>
        <taxon>Pseudomonadati</taxon>
        <taxon>Pseudomonadota</taxon>
        <taxon>Gammaproteobacteria</taxon>
        <taxon>Pseudomonadales</taxon>
        <taxon>Pseudomonadaceae</taxon>
        <taxon>Ectopseudomonas</taxon>
    </lineage>
</organism>
<dbReference type="GeneID" id="57609134"/>